<keyword evidence="4" id="KW-1185">Reference proteome</keyword>
<dbReference type="GO" id="GO:0006508">
    <property type="term" value="P:proteolysis"/>
    <property type="evidence" value="ECO:0007669"/>
    <property type="project" value="InterPro"/>
</dbReference>
<feature type="region of interest" description="Disordered" evidence="1">
    <location>
        <begin position="1"/>
        <end position="38"/>
    </location>
</feature>
<evidence type="ECO:0000313" key="3">
    <source>
        <dbReference type="EMBL" id="TXL78261.1"/>
    </source>
</evidence>
<comment type="caution">
    <text evidence="3">The sequence shown here is derived from an EMBL/GenBank/DDBJ whole genome shotgun (WGS) entry which is preliminary data.</text>
</comment>
<sequence>MASDPGKPLLRLTPEPQQDRPIGRQRSIPRPDAFPRGRQTAIFSPKFDRLAEVLARDPTGLELRADPAALAPERLLVFEVRGAIGPFAAAVRNVPGLELIDEEELVGDDEDKAPVAYLMVPDVRALRELESLWRRWQAGRLVFGETPWRDVFALLRNLRPWGPVDRVQPGEINILAEEVFERDDDDGVKLEIELVYRANPVTGVVQENEVRAAVVAHGGRVISRARIDDISYHAMLVELPVRAVRAIIERSTDGIVGLEPVMHIRPQSIASTIEVADAEDPDGARPAGALGTPILALLDGVPIAAHALLAAHLVVDDLFGLEAAAPVADRVHGTAMASLIIHGDRNSPEPPLPRRIHVVPVMGAGDAFPDDRLIVDLIYTAVVAMRDGPQATSPGVLIVNVSLGNPRRPFHGQLSPWARLLDRLAYRFGLLFIVSAGNCLQPFGIPAYANSTTFEDAAADDRAAETLRALGDIVADRRLFSPAETVNGLTIGACNEDRVSAAERATARVNVDPYGEVRMANPSSAIGPGFALSVKPDILMPGGREHLRFVRNHFHIEVMPARATRSAGLKVAAPPQGGREDVDGFTNGSSAAAALASRTAHRIHDALEAAYGGTFLGLSHVQKAVLLKALIAHPARWPEEAAALIRATIGPPEGKYHLRQRDNIRRFLGFGCVEADDAVACAGDRATFWAAGTLERDKVAIVNVPVPIAMGGQARPHALFATLAWFTPTSPGRKSYRSVRLKLLEPREKEALRIRAHSNQPDGNQTNRGTVFTRCWSGNQAPVVSAGMVIPLAVQRDPDQGVPVDEPVPFGLAVTLTMPGVVEIYEQVRQRLAVGQRAQV</sequence>
<proteinExistence type="predicted"/>
<name>A0A5C8PR85_9HYPH</name>
<organism evidence="3 4">
    <name type="scientific">Vineibacter terrae</name>
    <dbReference type="NCBI Taxonomy" id="2586908"/>
    <lineage>
        <taxon>Bacteria</taxon>
        <taxon>Pseudomonadati</taxon>
        <taxon>Pseudomonadota</taxon>
        <taxon>Alphaproteobacteria</taxon>
        <taxon>Hyphomicrobiales</taxon>
        <taxon>Vineibacter</taxon>
    </lineage>
</organism>
<dbReference type="GO" id="GO:0004252">
    <property type="term" value="F:serine-type endopeptidase activity"/>
    <property type="evidence" value="ECO:0007669"/>
    <property type="project" value="InterPro"/>
</dbReference>
<dbReference type="AlphaFoldDB" id="A0A5C8PR85"/>
<evidence type="ECO:0000313" key="4">
    <source>
        <dbReference type="Proteomes" id="UP000321638"/>
    </source>
</evidence>
<dbReference type="EMBL" id="VDUZ01000007">
    <property type="protein sequence ID" value="TXL78261.1"/>
    <property type="molecule type" value="Genomic_DNA"/>
</dbReference>
<dbReference type="Proteomes" id="UP000321638">
    <property type="component" value="Unassembled WGS sequence"/>
</dbReference>
<dbReference type="Gene3D" id="3.40.50.200">
    <property type="entry name" value="Peptidase S8/S53 domain"/>
    <property type="match status" value="1"/>
</dbReference>
<protein>
    <recommendedName>
        <fullName evidence="2">Peptidase S8/S53 domain-containing protein</fullName>
    </recommendedName>
</protein>
<dbReference type="SUPFAM" id="SSF52743">
    <property type="entry name" value="Subtilisin-like"/>
    <property type="match status" value="1"/>
</dbReference>
<dbReference type="InterPro" id="IPR036852">
    <property type="entry name" value="Peptidase_S8/S53_dom_sf"/>
</dbReference>
<accession>A0A5C8PR85</accession>
<feature type="domain" description="Peptidase S8/S53" evidence="2">
    <location>
        <begin position="327"/>
        <end position="635"/>
    </location>
</feature>
<dbReference type="Pfam" id="PF00082">
    <property type="entry name" value="Peptidase_S8"/>
    <property type="match status" value="1"/>
</dbReference>
<dbReference type="OrthoDB" id="9768989at2"/>
<dbReference type="InterPro" id="IPR000209">
    <property type="entry name" value="Peptidase_S8/S53_dom"/>
</dbReference>
<reference evidence="3 4" key="1">
    <citation type="submission" date="2019-06" db="EMBL/GenBank/DDBJ databases">
        <title>New taxonomy in bacterial strain CC-CFT640, isolated from vineyard.</title>
        <authorList>
            <person name="Lin S.-Y."/>
            <person name="Tsai C.-F."/>
            <person name="Young C.-C."/>
        </authorList>
    </citation>
    <scope>NUCLEOTIDE SEQUENCE [LARGE SCALE GENOMIC DNA]</scope>
    <source>
        <strain evidence="3 4">CC-CFT640</strain>
    </source>
</reference>
<evidence type="ECO:0000259" key="2">
    <source>
        <dbReference type="Pfam" id="PF00082"/>
    </source>
</evidence>
<gene>
    <name evidence="3" type="ORF">FHP25_08720</name>
</gene>
<evidence type="ECO:0000256" key="1">
    <source>
        <dbReference type="SAM" id="MobiDB-lite"/>
    </source>
</evidence>